<keyword evidence="1" id="KW-1133">Transmembrane helix</keyword>
<proteinExistence type="predicted"/>
<dbReference type="RefSeq" id="WP_182532926.1">
    <property type="nucleotide sequence ID" value="NZ_JACGXL010000008.1"/>
</dbReference>
<dbReference type="EMBL" id="JACGXL010000008">
    <property type="protein sequence ID" value="MBA8889901.1"/>
    <property type="molecule type" value="Genomic_DNA"/>
</dbReference>
<dbReference type="Proteomes" id="UP000550401">
    <property type="component" value="Unassembled WGS sequence"/>
</dbReference>
<dbReference type="AlphaFoldDB" id="A0A839FCP9"/>
<keyword evidence="1" id="KW-0472">Membrane</keyword>
<evidence type="ECO:0000256" key="1">
    <source>
        <dbReference type="SAM" id="Phobius"/>
    </source>
</evidence>
<comment type="caution">
    <text evidence="2">The sequence shown here is derived from an EMBL/GenBank/DDBJ whole genome shotgun (WGS) entry which is preliminary data.</text>
</comment>
<reference evidence="2 3" key="1">
    <citation type="submission" date="2020-07" db="EMBL/GenBank/DDBJ databases">
        <title>Genomic Encyclopedia of Type Strains, Phase IV (KMG-V): Genome sequencing to study the core and pangenomes of soil and plant-associated prokaryotes.</title>
        <authorList>
            <person name="Whitman W."/>
        </authorList>
    </citation>
    <scope>NUCLEOTIDE SEQUENCE [LARGE SCALE GENOMIC DNA]</scope>
    <source>
        <strain evidence="2 3">RH2WT43</strain>
    </source>
</reference>
<name>A0A839FCP9_9GAMM</name>
<keyword evidence="3" id="KW-1185">Reference proteome</keyword>
<organism evidence="2 3">
    <name type="scientific">Dokdonella fugitiva</name>
    <dbReference type="NCBI Taxonomy" id="328517"/>
    <lineage>
        <taxon>Bacteria</taxon>
        <taxon>Pseudomonadati</taxon>
        <taxon>Pseudomonadota</taxon>
        <taxon>Gammaproteobacteria</taxon>
        <taxon>Lysobacterales</taxon>
        <taxon>Rhodanobacteraceae</taxon>
        <taxon>Dokdonella</taxon>
    </lineage>
</organism>
<gene>
    <name evidence="2" type="ORF">FHW12_004148</name>
</gene>
<feature type="transmembrane region" description="Helical" evidence="1">
    <location>
        <begin position="60"/>
        <end position="81"/>
    </location>
</feature>
<sequence>MFAYLFFSTIVAAAGVMLVAGAHRRWAWLVDPPTALWFCYSQSFLKAIGGTEFCRSATFAMGYLLFAAALFVVGVIVFVPLPAH</sequence>
<accession>A0A839FCP9</accession>
<keyword evidence="1" id="KW-0812">Transmembrane</keyword>
<protein>
    <submittedName>
        <fullName evidence="2">Uncharacterized protein</fullName>
    </submittedName>
</protein>
<evidence type="ECO:0000313" key="2">
    <source>
        <dbReference type="EMBL" id="MBA8889901.1"/>
    </source>
</evidence>
<evidence type="ECO:0000313" key="3">
    <source>
        <dbReference type="Proteomes" id="UP000550401"/>
    </source>
</evidence>